<dbReference type="Proteomes" id="UP000095332">
    <property type="component" value="Unassembled WGS sequence"/>
</dbReference>
<reference evidence="5 6" key="2">
    <citation type="journal article" date="2019" name="Nat. Med.">
        <title>A library of human gut bacterial isolates paired with longitudinal multiomics data enables mechanistic microbiome research.</title>
        <authorList>
            <person name="Poyet M."/>
            <person name="Groussin M."/>
            <person name="Gibbons S.M."/>
            <person name="Avila-Pacheco J."/>
            <person name="Jiang X."/>
            <person name="Kearney S.M."/>
            <person name="Perrotta A.R."/>
            <person name="Berdy B."/>
            <person name="Zhao S."/>
            <person name="Lieberman T.D."/>
            <person name="Swanson P.K."/>
            <person name="Smith M."/>
            <person name="Roesemann S."/>
            <person name="Alexander J.E."/>
            <person name="Rich S.A."/>
            <person name="Livny J."/>
            <person name="Vlamakis H."/>
            <person name="Clish C."/>
            <person name="Bullock K."/>
            <person name="Deik A."/>
            <person name="Scott J."/>
            <person name="Pierce K.A."/>
            <person name="Xavier R.J."/>
            <person name="Alm E.J."/>
        </authorList>
    </citation>
    <scope>NUCLEOTIDE SEQUENCE [LARGE SCALE GENOMIC DNA]</scope>
    <source>
        <strain evidence="3 6">BIOML-A10</strain>
        <strain evidence="2 5">BIOML-A11</strain>
    </source>
</reference>
<reference evidence="1 4" key="1">
    <citation type="submission" date="2015-09" db="EMBL/GenBank/DDBJ databases">
        <authorList>
            <consortium name="Pathogen Informatics"/>
        </authorList>
    </citation>
    <scope>NUCLEOTIDE SEQUENCE [LARGE SCALE GENOMIC DNA]</scope>
    <source>
        <strain evidence="1 4">2789STDY5834948</strain>
    </source>
</reference>
<dbReference type="EMBL" id="CZBM01000025">
    <property type="protein sequence ID" value="CUQ55228.1"/>
    <property type="molecule type" value="Genomic_DNA"/>
</dbReference>
<dbReference type="Gene3D" id="2.60.40.3080">
    <property type="match status" value="1"/>
</dbReference>
<protein>
    <submittedName>
        <fullName evidence="2">DUF3244 domain-containing protein</fullName>
    </submittedName>
    <submittedName>
        <fullName evidence="1">Protein of uncharacterized function (DUF3244)</fullName>
    </submittedName>
</protein>
<dbReference type="InterPro" id="IPR021638">
    <property type="entry name" value="DUF3244"/>
</dbReference>
<evidence type="ECO:0000313" key="3">
    <source>
        <dbReference type="EMBL" id="MRZ07827.1"/>
    </source>
</evidence>
<evidence type="ECO:0000313" key="2">
    <source>
        <dbReference type="EMBL" id="MRY85714.1"/>
    </source>
</evidence>
<organism evidence="1 4">
    <name type="scientific">Parabacteroides distasonis</name>
    <dbReference type="NCBI Taxonomy" id="823"/>
    <lineage>
        <taxon>Bacteria</taxon>
        <taxon>Pseudomonadati</taxon>
        <taxon>Bacteroidota</taxon>
        <taxon>Bacteroidia</taxon>
        <taxon>Bacteroidales</taxon>
        <taxon>Tannerellaceae</taxon>
        <taxon>Parabacteroides</taxon>
    </lineage>
</organism>
<evidence type="ECO:0000313" key="6">
    <source>
        <dbReference type="Proteomes" id="UP000471216"/>
    </source>
</evidence>
<dbReference type="Pfam" id="PF11589">
    <property type="entry name" value="DUF3244"/>
    <property type="match status" value="1"/>
</dbReference>
<dbReference type="RefSeq" id="WP_057329514.1">
    <property type="nucleotide sequence ID" value="NZ_CZBM01000025.1"/>
</dbReference>
<sequence>MKNLRGLLAVLFMIFICISSFARRVPLHGKGTLGDKKKRSISLDVPIIADIDETSKVLSLEFLEYIGEVRVSVTDTNGNIVYEEMIDTQNVSSSIISLDECTSGSYGLYISDSENYAEGFFNL</sequence>
<gene>
    <name evidence="1" type="ORF">ERS852560_04123</name>
    <name evidence="3" type="ORF">GKD54_16765</name>
    <name evidence="2" type="ORF">GKD58_15865</name>
</gene>
<dbReference type="Proteomes" id="UP000450599">
    <property type="component" value="Unassembled WGS sequence"/>
</dbReference>
<dbReference type="AlphaFoldDB" id="A0A174XEE5"/>
<dbReference type="EMBL" id="WKMW01000016">
    <property type="protein sequence ID" value="MRY85714.1"/>
    <property type="molecule type" value="Genomic_DNA"/>
</dbReference>
<evidence type="ECO:0000313" key="4">
    <source>
        <dbReference type="Proteomes" id="UP000095332"/>
    </source>
</evidence>
<evidence type="ECO:0000313" key="1">
    <source>
        <dbReference type="EMBL" id="CUQ55228.1"/>
    </source>
</evidence>
<dbReference type="EMBL" id="WKMX01000016">
    <property type="protein sequence ID" value="MRZ07827.1"/>
    <property type="molecule type" value="Genomic_DNA"/>
</dbReference>
<evidence type="ECO:0000313" key="5">
    <source>
        <dbReference type="Proteomes" id="UP000450599"/>
    </source>
</evidence>
<dbReference type="Proteomes" id="UP000471216">
    <property type="component" value="Unassembled WGS sequence"/>
</dbReference>
<name>A0A174XEE5_PARDI</name>
<accession>A0A174XEE5</accession>
<proteinExistence type="predicted"/>